<dbReference type="PANTHER" id="PTHR12081">
    <property type="entry name" value="TRANSCRIPTION FACTOR E2F"/>
    <property type="match status" value="1"/>
</dbReference>
<keyword evidence="3 5" id="KW-0238">DNA-binding</keyword>
<proteinExistence type="inferred from homology"/>
<dbReference type="AlphaFoldDB" id="A0A0H5QK24"/>
<evidence type="ECO:0000256" key="2">
    <source>
        <dbReference type="ARBA" id="ARBA00023015"/>
    </source>
</evidence>
<feature type="region of interest" description="Disordered" evidence="6">
    <location>
        <begin position="9"/>
        <end position="31"/>
    </location>
</feature>
<comment type="subcellular location">
    <subcellularLocation>
        <location evidence="5">Nucleus</location>
    </subcellularLocation>
</comment>
<dbReference type="EMBL" id="HACM01001224">
    <property type="protein sequence ID" value="CRZ01666.1"/>
    <property type="molecule type" value="Transcribed_RNA"/>
</dbReference>
<dbReference type="SUPFAM" id="SSF46785">
    <property type="entry name" value="Winged helix' DNA-binding domain"/>
    <property type="match status" value="2"/>
</dbReference>
<name>A0A0H5QK24_9EUKA</name>
<organism evidence="8">
    <name type="scientific">Spongospora subterranea</name>
    <dbReference type="NCBI Taxonomy" id="70186"/>
    <lineage>
        <taxon>Eukaryota</taxon>
        <taxon>Sar</taxon>
        <taxon>Rhizaria</taxon>
        <taxon>Endomyxa</taxon>
        <taxon>Phytomyxea</taxon>
        <taxon>Plasmodiophorida</taxon>
        <taxon>Plasmodiophoridae</taxon>
        <taxon>Spongospora</taxon>
    </lineage>
</organism>
<dbReference type="InterPro" id="IPR036390">
    <property type="entry name" value="WH_DNA-bd_sf"/>
</dbReference>
<evidence type="ECO:0000256" key="3">
    <source>
        <dbReference type="ARBA" id="ARBA00023125"/>
    </source>
</evidence>
<dbReference type="Pfam" id="PF02319">
    <property type="entry name" value="WHD_E2F_TDP"/>
    <property type="match status" value="2"/>
</dbReference>
<evidence type="ECO:0000256" key="6">
    <source>
        <dbReference type="SAM" id="MobiDB-lite"/>
    </source>
</evidence>
<comment type="similarity">
    <text evidence="1 5">Belongs to the E2F/DP family.</text>
</comment>
<dbReference type="Gene3D" id="1.10.10.10">
    <property type="entry name" value="Winged helix-like DNA-binding domain superfamily/Winged helix DNA-binding domain"/>
    <property type="match status" value="2"/>
</dbReference>
<dbReference type="InterPro" id="IPR003316">
    <property type="entry name" value="E2F_WHTH_DNA-bd_dom"/>
</dbReference>
<feature type="domain" description="E2F/DP family winged-helix DNA-binding" evidence="7">
    <location>
        <begin position="36"/>
        <end position="101"/>
    </location>
</feature>
<feature type="compositionally biased region" description="Polar residues" evidence="6">
    <location>
        <begin position="13"/>
        <end position="30"/>
    </location>
</feature>
<evidence type="ECO:0000256" key="4">
    <source>
        <dbReference type="ARBA" id="ARBA00023163"/>
    </source>
</evidence>
<dbReference type="GO" id="GO:0000981">
    <property type="term" value="F:DNA-binding transcription factor activity, RNA polymerase II-specific"/>
    <property type="evidence" value="ECO:0007669"/>
    <property type="project" value="TreeGrafter"/>
</dbReference>
<feature type="non-terminal residue" evidence="8">
    <location>
        <position position="1"/>
    </location>
</feature>
<sequence length="338" mass="38784">RRVRTWRREGDFLSNNPGMENVSPKKSASIGSKYRRKERSLAVLTTRFLSKCVSESTEYIDLNVFAKEMGVPRRRLYDIINILENIGSTTRKGKASYYYNGPEQVHLTMSRLRDQPLPDNTSWSNMLFSECNDGERKTYTLGNLCKCFVSFLFNTPALSCTLDDFADTVFPLDESSPVEVFTAHKSCIRRLYDVVNVLIAFGVLEKVLRYRRNLFQIVIPLSNKNATGNYARESLTPEDVINEQPPLAEVTKISRLVFSTRLPSYQQDHKSAFQMLVDVAEHTPPPSLAIVKPSEIAMRHFDRIRSMGCLGDSNEFLARYQAVLQSWMVYQTTDRLFQ</sequence>
<dbReference type="InterPro" id="IPR015633">
    <property type="entry name" value="E2F"/>
</dbReference>
<dbReference type="InterPro" id="IPR036388">
    <property type="entry name" value="WH-like_DNA-bd_sf"/>
</dbReference>
<dbReference type="SMART" id="SM01372">
    <property type="entry name" value="E2F_TDP"/>
    <property type="match status" value="2"/>
</dbReference>
<evidence type="ECO:0000313" key="8">
    <source>
        <dbReference type="EMBL" id="CRZ01666.1"/>
    </source>
</evidence>
<accession>A0A0H5QK24</accession>
<protein>
    <recommendedName>
        <fullName evidence="7">E2F/DP family winged-helix DNA-binding domain-containing protein</fullName>
    </recommendedName>
</protein>
<keyword evidence="5" id="KW-0539">Nucleus</keyword>
<reference evidence="8" key="1">
    <citation type="submission" date="2015-04" db="EMBL/GenBank/DDBJ databases">
        <title>The genome sequence of the plant pathogenic Rhizarian Plasmodiophora brassicae reveals insights in its biotrophic life cycle and the origin of chitin synthesis.</title>
        <authorList>
            <person name="Schwelm A."/>
            <person name="Fogelqvist J."/>
            <person name="Knaust A."/>
            <person name="Julke S."/>
            <person name="Lilja T."/>
            <person name="Dhandapani V."/>
            <person name="Bonilla-Rosso G."/>
            <person name="Karlsson M."/>
            <person name="Shevchenko A."/>
            <person name="Choi S.R."/>
            <person name="Kim H.G."/>
            <person name="Park J.Y."/>
            <person name="Lim Y.P."/>
            <person name="Ludwig-Muller J."/>
            <person name="Dixelius C."/>
        </authorList>
    </citation>
    <scope>NUCLEOTIDE SEQUENCE</scope>
    <source>
        <tissue evidence="8">Potato root galls</tissue>
    </source>
</reference>
<feature type="domain" description="E2F/DP family winged-helix DNA-binding" evidence="7">
    <location>
        <begin position="136"/>
        <end position="212"/>
    </location>
</feature>
<dbReference type="GO" id="GO:0090575">
    <property type="term" value="C:RNA polymerase II transcription regulator complex"/>
    <property type="evidence" value="ECO:0007669"/>
    <property type="project" value="TreeGrafter"/>
</dbReference>
<evidence type="ECO:0000259" key="7">
    <source>
        <dbReference type="SMART" id="SM01372"/>
    </source>
</evidence>
<evidence type="ECO:0000256" key="1">
    <source>
        <dbReference type="ARBA" id="ARBA00010940"/>
    </source>
</evidence>
<dbReference type="GO" id="GO:0000978">
    <property type="term" value="F:RNA polymerase II cis-regulatory region sequence-specific DNA binding"/>
    <property type="evidence" value="ECO:0007669"/>
    <property type="project" value="InterPro"/>
</dbReference>
<keyword evidence="4 5" id="KW-0804">Transcription</keyword>
<evidence type="ECO:0000256" key="5">
    <source>
        <dbReference type="RuleBase" id="RU003796"/>
    </source>
</evidence>
<keyword evidence="2 5" id="KW-0805">Transcription regulation</keyword>